<dbReference type="AlphaFoldDB" id="A0A5E7DTH1"/>
<dbReference type="RefSeq" id="WP_150805106.1">
    <property type="nucleotide sequence ID" value="NZ_CABVHY010000018.1"/>
</dbReference>
<gene>
    <name evidence="1" type="ORF">PS723_03748</name>
</gene>
<name>A0A5E7DTH1_PSEFL</name>
<sequence precursor="true">MDVISDGDLYAWPLHNQLWAQKSDNQFALVNVAGVEPDPDLVDLDYAVGAPLSPASNPPSYLPADFVYCPQTGTALTPVAYQKERRWLPPYGNGSGRRVVDDECDLDNAERTLASLYQKLLASPQRDLNSSKQAIEAPRKNGLNFFVGKLGGHRDALFGLSREGGLFLWQRGSQKWLSVLPQTTPIGRSSLESWAWAVALQNVGQNQTLILAGDEGATRVSIDPLTLKYQLDRSPGHALGAPGDLDEQVFIPLKLNDNTVCLASPRADGGWDQYAVANADPALLTRLSAPLREPSSRRLLWIGENGYLSAHLGESVAAQWHNWPTGATAKPELGPPFLDGYGLWQLLFDDEGQSCLRLGSDERTPIKGTRLGTGHLSYKFNIRLEHPWAENDEHINPTRREVVYPFIEFTTDKLLLSFFVNLTSGSMQSFFDSDQAVDTEFRLEQIGGAALGLQLKVSKPWNAQWFFFDQALWLYIDSSGALFRWNA</sequence>
<evidence type="ECO:0000313" key="1">
    <source>
        <dbReference type="EMBL" id="VVO15175.1"/>
    </source>
</evidence>
<dbReference type="OrthoDB" id="6974255at2"/>
<dbReference type="EMBL" id="CABVHY010000018">
    <property type="protein sequence ID" value="VVO15175.1"/>
    <property type="molecule type" value="Genomic_DNA"/>
</dbReference>
<proteinExistence type="predicted"/>
<dbReference type="Proteomes" id="UP000379480">
    <property type="component" value="Unassembled WGS sequence"/>
</dbReference>
<evidence type="ECO:0000313" key="2">
    <source>
        <dbReference type="Proteomes" id="UP000379480"/>
    </source>
</evidence>
<organism evidence="1 2">
    <name type="scientific">Pseudomonas fluorescens</name>
    <dbReference type="NCBI Taxonomy" id="294"/>
    <lineage>
        <taxon>Bacteria</taxon>
        <taxon>Pseudomonadati</taxon>
        <taxon>Pseudomonadota</taxon>
        <taxon>Gammaproteobacteria</taxon>
        <taxon>Pseudomonadales</taxon>
        <taxon>Pseudomonadaceae</taxon>
        <taxon>Pseudomonas</taxon>
    </lineage>
</organism>
<accession>A0A5E7DTH1</accession>
<protein>
    <submittedName>
        <fullName evidence="1">Uncharacterized protein</fullName>
    </submittedName>
</protein>
<reference evidence="1 2" key="1">
    <citation type="submission" date="2019-09" db="EMBL/GenBank/DDBJ databases">
        <authorList>
            <person name="Chandra G."/>
            <person name="Truman W A."/>
        </authorList>
    </citation>
    <scope>NUCLEOTIDE SEQUENCE [LARGE SCALE GENOMIC DNA]</scope>
    <source>
        <strain evidence="1">PS723</strain>
    </source>
</reference>